<organism evidence="1 2">
    <name type="scientific">Botrimarina hoheduenensis</name>
    <dbReference type="NCBI Taxonomy" id="2528000"/>
    <lineage>
        <taxon>Bacteria</taxon>
        <taxon>Pseudomonadati</taxon>
        <taxon>Planctomycetota</taxon>
        <taxon>Planctomycetia</taxon>
        <taxon>Pirellulales</taxon>
        <taxon>Lacipirellulaceae</taxon>
        <taxon>Botrimarina</taxon>
    </lineage>
</organism>
<protein>
    <submittedName>
        <fullName evidence="1">Uncharacterized protein</fullName>
    </submittedName>
</protein>
<gene>
    <name evidence="1" type="ORF">Pla111_00230</name>
</gene>
<dbReference type="RefSeq" id="WP_146570216.1">
    <property type="nucleotide sequence ID" value="NZ_SJPH01000001.1"/>
</dbReference>
<evidence type="ECO:0000313" key="1">
    <source>
        <dbReference type="EMBL" id="TWT48262.1"/>
    </source>
</evidence>
<reference evidence="1 2" key="1">
    <citation type="submission" date="2019-02" db="EMBL/GenBank/DDBJ databases">
        <title>Deep-cultivation of Planctomycetes and their phenomic and genomic characterization uncovers novel biology.</title>
        <authorList>
            <person name="Wiegand S."/>
            <person name="Jogler M."/>
            <person name="Boedeker C."/>
            <person name="Pinto D."/>
            <person name="Vollmers J."/>
            <person name="Rivas-Marin E."/>
            <person name="Kohn T."/>
            <person name="Peeters S.H."/>
            <person name="Heuer A."/>
            <person name="Rast P."/>
            <person name="Oberbeckmann S."/>
            <person name="Bunk B."/>
            <person name="Jeske O."/>
            <person name="Meyerdierks A."/>
            <person name="Storesund J.E."/>
            <person name="Kallscheuer N."/>
            <person name="Luecker S."/>
            <person name="Lage O.M."/>
            <person name="Pohl T."/>
            <person name="Merkel B.J."/>
            <person name="Hornburger P."/>
            <person name="Mueller R.-W."/>
            <person name="Bruemmer F."/>
            <person name="Labrenz M."/>
            <person name="Spormann A.M."/>
            <person name="Op Den Camp H."/>
            <person name="Overmann J."/>
            <person name="Amann R."/>
            <person name="Jetten M.S.M."/>
            <person name="Mascher T."/>
            <person name="Medema M.H."/>
            <person name="Devos D.P."/>
            <person name="Kaster A.-K."/>
            <person name="Ovreas L."/>
            <person name="Rohde M."/>
            <person name="Galperin M.Y."/>
            <person name="Jogler C."/>
        </authorList>
    </citation>
    <scope>NUCLEOTIDE SEQUENCE [LARGE SCALE GENOMIC DNA]</scope>
    <source>
        <strain evidence="1 2">Pla111</strain>
    </source>
</reference>
<accession>A0A5C5WET1</accession>
<comment type="caution">
    <text evidence="1">The sequence shown here is derived from an EMBL/GenBank/DDBJ whole genome shotgun (WGS) entry which is preliminary data.</text>
</comment>
<name>A0A5C5WET1_9BACT</name>
<keyword evidence="2" id="KW-1185">Reference proteome</keyword>
<dbReference type="Proteomes" id="UP000318995">
    <property type="component" value="Unassembled WGS sequence"/>
</dbReference>
<dbReference type="EMBL" id="SJPH01000001">
    <property type="protein sequence ID" value="TWT48262.1"/>
    <property type="molecule type" value="Genomic_DNA"/>
</dbReference>
<evidence type="ECO:0000313" key="2">
    <source>
        <dbReference type="Proteomes" id="UP000318995"/>
    </source>
</evidence>
<sequence length="200" mass="21738">MSVSQTACELAFWEVSPGVLNGLRKRLDQPKTQRSASLEAVRGLLDNRRVVIVRPLPGVALPPGQRLRAIRDTHQPRRFFAVGFAAETLPIEGHGTETSATGSPPPLATLVDPADANGPGTAEWIVALAAAAQRQGIELTLITVARSAGRQVAGRETWARRAGNWYGALRAKLAQRWHRDPQADRHALDQRIAASLERLL</sequence>
<dbReference type="AlphaFoldDB" id="A0A5C5WET1"/>
<proteinExistence type="predicted"/>